<name>A0A3R6FHT7_9BACT</name>
<reference evidence="2 3" key="1">
    <citation type="submission" date="2018-08" db="EMBL/GenBank/DDBJ databases">
        <title>A genome reference for cultivated species of the human gut microbiota.</title>
        <authorList>
            <person name="Zou Y."/>
            <person name="Xue W."/>
            <person name="Luo G."/>
        </authorList>
    </citation>
    <scope>NUCLEOTIDE SEQUENCE [LARGE SCALE GENOMIC DNA]</scope>
    <source>
        <strain evidence="2 3">AF42-9</strain>
    </source>
</reference>
<gene>
    <name evidence="2" type="ORF">DW060_09805</name>
</gene>
<organism evidence="2 3">
    <name type="scientific">Leyella stercorea</name>
    <dbReference type="NCBI Taxonomy" id="363265"/>
    <lineage>
        <taxon>Bacteria</taxon>
        <taxon>Pseudomonadati</taxon>
        <taxon>Bacteroidota</taxon>
        <taxon>Bacteroidia</taxon>
        <taxon>Bacteroidales</taxon>
        <taxon>Prevotellaceae</taxon>
        <taxon>Leyella</taxon>
    </lineage>
</organism>
<evidence type="ECO:0000313" key="2">
    <source>
        <dbReference type="EMBL" id="RHK48895.1"/>
    </source>
</evidence>
<dbReference type="OrthoDB" id="1075845at2"/>
<dbReference type="EMBL" id="QRNO01000053">
    <property type="protein sequence ID" value="RHK48895.1"/>
    <property type="molecule type" value="Genomic_DNA"/>
</dbReference>
<evidence type="ECO:0000313" key="3">
    <source>
        <dbReference type="Proteomes" id="UP000286598"/>
    </source>
</evidence>
<proteinExistence type="predicted"/>
<protein>
    <submittedName>
        <fullName evidence="2">Uncharacterized protein</fullName>
    </submittedName>
</protein>
<evidence type="ECO:0000256" key="1">
    <source>
        <dbReference type="SAM" id="SignalP"/>
    </source>
</evidence>
<accession>A0A3R6FHT7</accession>
<keyword evidence="3" id="KW-1185">Reference proteome</keyword>
<dbReference type="AlphaFoldDB" id="A0A3R6FHT7"/>
<keyword evidence="1" id="KW-0732">Signal</keyword>
<feature type="signal peptide" evidence="1">
    <location>
        <begin position="1"/>
        <end position="20"/>
    </location>
</feature>
<sequence length="434" mass="48124">MKKFFSIAALALAMSTGVQAQTDVVPNRMIVSSKVDSKAYAVEHVDSIYFARKEGEVKANVEFISYEKNEDEGDIVYVKVTRTDPKSTFKIDVLPTNTAKRYDDITFARYFEQQSTSQKLTEDFAQGKLSGFAREFTANTPYTVVTLAYDEYGVPCQVSRANFTTPKVPTVGTPSVTYTIDETTSNSFTLTVTPNKDCEEFYWCMFEKGKAQEQFEQWGPMMGFSNIEAMIKQFSGKPYSDEATNTWKELAPGTDYEVAVLPVDVEGNFGDLVYIYVTTKAQGGDGVAQVGVTVGKYENSGGSYVQTITFTPNDQTLLFHDLICLKSEYEKNGGDKWATELLKEDNSQDPNWNQYGVDKYIFEATPNTAYYALALAKNAKGEWGPLTKHEFTTGAAPSGVAPAKVVSFPKRVAAKKAAKRTAVVPVKRSLQLVK</sequence>
<dbReference type="Proteomes" id="UP000286598">
    <property type="component" value="Unassembled WGS sequence"/>
</dbReference>
<comment type="caution">
    <text evidence="2">The sequence shown here is derived from an EMBL/GenBank/DDBJ whole genome shotgun (WGS) entry which is preliminary data.</text>
</comment>
<feature type="chain" id="PRO_5018614220" evidence="1">
    <location>
        <begin position="21"/>
        <end position="434"/>
    </location>
</feature>